<keyword evidence="2" id="KW-1185">Reference proteome</keyword>
<name>A0A1R3HST8_COCAP</name>
<dbReference type="EMBL" id="AWWV01011221">
    <property type="protein sequence ID" value="OMO73378.1"/>
    <property type="molecule type" value="Genomic_DNA"/>
</dbReference>
<dbReference type="Gramene" id="OMO73378">
    <property type="protein sequence ID" value="OMO73378"/>
    <property type="gene ID" value="CCACVL1_17291"/>
</dbReference>
<organism evidence="1 2">
    <name type="scientific">Corchorus capsularis</name>
    <name type="common">Jute</name>
    <dbReference type="NCBI Taxonomy" id="210143"/>
    <lineage>
        <taxon>Eukaryota</taxon>
        <taxon>Viridiplantae</taxon>
        <taxon>Streptophyta</taxon>
        <taxon>Embryophyta</taxon>
        <taxon>Tracheophyta</taxon>
        <taxon>Spermatophyta</taxon>
        <taxon>Magnoliopsida</taxon>
        <taxon>eudicotyledons</taxon>
        <taxon>Gunneridae</taxon>
        <taxon>Pentapetalae</taxon>
        <taxon>rosids</taxon>
        <taxon>malvids</taxon>
        <taxon>Malvales</taxon>
        <taxon>Malvaceae</taxon>
        <taxon>Grewioideae</taxon>
        <taxon>Apeibeae</taxon>
        <taxon>Corchorus</taxon>
    </lineage>
</organism>
<dbReference type="AlphaFoldDB" id="A0A1R3HST8"/>
<evidence type="ECO:0000313" key="1">
    <source>
        <dbReference type="EMBL" id="OMO73378.1"/>
    </source>
</evidence>
<sequence>MAVVDNLDNSFDVAIKKVEELATEFGKNLSFHQVR</sequence>
<dbReference type="Proteomes" id="UP000188268">
    <property type="component" value="Unassembled WGS sequence"/>
</dbReference>
<dbReference type="OrthoDB" id="783706at2759"/>
<comment type="caution">
    <text evidence="1">The sequence shown here is derived from an EMBL/GenBank/DDBJ whole genome shotgun (WGS) entry which is preliminary data.</text>
</comment>
<accession>A0A1R3HST8</accession>
<reference evidence="1 2" key="1">
    <citation type="submission" date="2013-09" db="EMBL/GenBank/DDBJ databases">
        <title>Corchorus capsularis genome sequencing.</title>
        <authorList>
            <person name="Alam M."/>
            <person name="Haque M.S."/>
            <person name="Islam M.S."/>
            <person name="Emdad E.M."/>
            <person name="Islam M.M."/>
            <person name="Ahmed B."/>
            <person name="Halim A."/>
            <person name="Hossen Q.M.M."/>
            <person name="Hossain M.Z."/>
            <person name="Ahmed R."/>
            <person name="Khan M.M."/>
            <person name="Islam R."/>
            <person name="Rashid M.M."/>
            <person name="Khan S.A."/>
            <person name="Rahman M.S."/>
            <person name="Alam M."/>
        </authorList>
    </citation>
    <scope>NUCLEOTIDE SEQUENCE [LARGE SCALE GENOMIC DNA]</scope>
    <source>
        <strain evidence="2">cv. CVL-1</strain>
        <tissue evidence="1">Whole seedling</tissue>
    </source>
</reference>
<proteinExistence type="predicted"/>
<protein>
    <submittedName>
        <fullName evidence="1">Uncharacterized protein</fullName>
    </submittedName>
</protein>
<gene>
    <name evidence="1" type="ORF">CCACVL1_17291</name>
</gene>
<evidence type="ECO:0000313" key="2">
    <source>
        <dbReference type="Proteomes" id="UP000188268"/>
    </source>
</evidence>